<proteinExistence type="predicted"/>
<protein>
    <recommendedName>
        <fullName evidence="5">Copper amine oxidase N-terminal domain</fullName>
    </recommendedName>
</protein>
<evidence type="ECO:0000313" key="3">
    <source>
        <dbReference type="EMBL" id="CUO05072.1"/>
    </source>
</evidence>
<feature type="signal peptide" evidence="2">
    <location>
        <begin position="1"/>
        <end position="43"/>
    </location>
</feature>
<evidence type="ECO:0000256" key="2">
    <source>
        <dbReference type="SAM" id="SignalP"/>
    </source>
</evidence>
<dbReference type="OrthoDB" id="1675044at2"/>
<keyword evidence="4" id="KW-1185">Reference proteome</keyword>
<feature type="compositionally biased region" description="Basic and acidic residues" evidence="1">
    <location>
        <begin position="66"/>
        <end position="76"/>
    </location>
</feature>
<evidence type="ECO:0000256" key="1">
    <source>
        <dbReference type="SAM" id="MobiDB-lite"/>
    </source>
</evidence>
<reference evidence="3 4" key="1">
    <citation type="submission" date="2015-09" db="EMBL/GenBank/DDBJ databases">
        <authorList>
            <consortium name="Pathogen Informatics"/>
        </authorList>
    </citation>
    <scope>NUCLEOTIDE SEQUENCE [LARGE SCALE GENOMIC DNA]</scope>
    <source>
        <strain evidence="3 4">2789STDY5608828</strain>
    </source>
</reference>
<organism evidence="3 4">
    <name type="scientific">Mitsuokella jalaludinii</name>
    <dbReference type="NCBI Taxonomy" id="187979"/>
    <lineage>
        <taxon>Bacteria</taxon>
        <taxon>Bacillati</taxon>
        <taxon>Bacillota</taxon>
        <taxon>Negativicutes</taxon>
        <taxon>Selenomonadales</taxon>
        <taxon>Selenomonadaceae</taxon>
        <taxon>Mitsuokella</taxon>
    </lineage>
</organism>
<evidence type="ECO:0008006" key="5">
    <source>
        <dbReference type="Google" id="ProtNLM"/>
    </source>
</evidence>
<evidence type="ECO:0000313" key="4">
    <source>
        <dbReference type="Proteomes" id="UP000095546"/>
    </source>
</evidence>
<dbReference type="Proteomes" id="UP000095546">
    <property type="component" value="Unassembled WGS sequence"/>
</dbReference>
<dbReference type="STRING" id="187979.ERS852385_02010"/>
<dbReference type="AlphaFoldDB" id="A0A174BVG4"/>
<feature type="chain" id="PRO_5008018712" description="Copper amine oxidase N-terminal domain" evidence="2">
    <location>
        <begin position="44"/>
        <end position="459"/>
    </location>
</feature>
<accession>A0A174BVG4</accession>
<dbReference type="eggNOG" id="COG2268">
    <property type="taxonomic scope" value="Bacteria"/>
</dbReference>
<name>A0A174BVG4_9FIRM</name>
<gene>
    <name evidence="3" type="ORF">ERS852385_02010</name>
</gene>
<dbReference type="EMBL" id="CYYU01000023">
    <property type="protein sequence ID" value="CUO05072.1"/>
    <property type="molecule type" value="Genomic_DNA"/>
</dbReference>
<keyword evidence="2" id="KW-0732">Signal</keyword>
<feature type="region of interest" description="Disordered" evidence="1">
    <location>
        <begin position="64"/>
        <end position="93"/>
    </location>
</feature>
<sequence>MRHFHASQRTRKKNTHVRRKKKIAAGLLACLLSGVFFSQNALARHKEAAPAPAEMQQAVKALATAADEKDTKDTKNAKVTKKEKKEQAKQNPAIGIQQKVAEILREHVAQNAGKKPFKSHVMKMWPVESKDEGGTLLFSDSPESVTEDGILYQDVVKGEARILYYHLNSSDSDKKVAVVLQSADGQPAIVRVTRGGACYPSPDYLHVGKMTQMAYFEGEAHGDIYIGRGRHRLLQENMDTTILHPGDLVYGVYDFASNRPIKVSVIMYPADTDPYEFLEQARVLPKDEQRLRGTFQGMNRTLTSSKAYDPAVDGTVYFPLADDIHDRYRTGIDATDGSAVTNYGNYGVLYKIQIPVAKGSAVQYYLSPLGGIYAGAMTVAQDAVRRRMIETPYERPYFGDATPPESDATKKAREEGLAILTETTELTDLGVYEGGPITFEFSPPGASNLPVNIIMMPAE</sequence>